<accession>A0A2A6CYT3</accession>
<sequence length="743" mass="82368">MLIIDYISGMKTLVSIALLLSTIQEVSSYVFSCEEIKSKLINSPRIENTLFACVFLEEGLDVNTPYLNNIFIQDQQDKTSYSLSSIAASPSHCIRGSGPWQVVSDKPGDLRCDLEISLLFTSDEKTEYVLAIDDDTVHRTGNGRVTFVSPRSGMKITINNIDADLTVYTGAGKGPSEFMYELKTWSVWDIPRYFASFDNVLTFDTQAKDVIYYVTAEYRNGSFHPSLVSNLGVGEKAVILTSGKSDNLMNKHPDENYVRYNLWEAATANVHGNLAFDPNFGGSVNFTVRGDFMNEEQSFTDATIDWKFYASYFEVKYLTSVKPEDVWDNEDTFVIEIEMSELPTDITPIPGIRTTPQQEEITTQEEGMTTMKPSTRPPSTLAPTIIPVAAVDNYCNCAITDGWFDNDWDPANIWVDVIIILDTSKSMGASLEEAKSVITSFVGIMSTDVTVEFYSRIGVIAVSDTVEVIYNLNMTSSDDLDNIQQHKIDKIDVGAAFQAALKMFADGTKMTSYRENARQIIYYLTNSAPGANMNGVDDFKTGGGIIIVNDYILEGEVADPGLQKLASDNFFFTDLSENYINSLGVFCEANCFCSPDLHPFNDDDNSPRTQANRGCFHPVNNGIPQQKARETCQKEGAALVSIHDAQKEFFVNGVVSIFGPKKKFWLGYQNDGTQWIWDDKSTDPYTDWDKANNQPNTNGGKNMCAYAQQGTGFNTPWTAANCGMGGVVYVCESAPCSAGNKKC</sequence>
<dbReference type="Proteomes" id="UP000005239">
    <property type="component" value="Unassembled WGS sequence"/>
</dbReference>
<dbReference type="InterPro" id="IPR002035">
    <property type="entry name" value="VWF_A"/>
</dbReference>
<evidence type="ECO:0000313" key="1">
    <source>
        <dbReference type="EnsemblMetazoa" id="PPA38859.1"/>
    </source>
</evidence>
<proteinExistence type="predicted"/>
<dbReference type="SMART" id="SM00034">
    <property type="entry name" value="CLECT"/>
    <property type="match status" value="1"/>
</dbReference>
<organism evidence="1 2">
    <name type="scientific">Pristionchus pacificus</name>
    <name type="common">Parasitic nematode worm</name>
    <dbReference type="NCBI Taxonomy" id="54126"/>
    <lineage>
        <taxon>Eukaryota</taxon>
        <taxon>Metazoa</taxon>
        <taxon>Ecdysozoa</taxon>
        <taxon>Nematoda</taxon>
        <taxon>Chromadorea</taxon>
        <taxon>Rhabditida</taxon>
        <taxon>Rhabditina</taxon>
        <taxon>Diplogasteromorpha</taxon>
        <taxon>Diplogasteroidea</taxon>
        <taxon>Neodiplogasteridae</taxon>
        <taxon>Pristionchus</taxon>
    </lineage>
</organism>
<dbReference type="InterPro" id="IPR016187">
    <property type="entry name" value="CTDL_fold"/>
</dbReference>
<dbReference type="PROSITE" id="PS50041">
    <property type="entry name" value="C_TYPE_LECTIN_2"/>
    <property type="match status" value="1"/>
</dbReference>
<reference evidence="2" key="1">
    <citation type="journal article" date="2008" name="Nat. Genet.">
        <title>The Pristionchus pacificus genome provides a unique perspective on nematode lifestyle and parasitism.</title>
        <authorList>
            <person name="Dieterich C."/>
            <person name="Clifton S.W."/>
            <person name="Schuster L.N."/>
            <person name="Chinwalla A."/>
            <person name="Delehaunty K."/>
            <person name="Dinkelacker I."/>
            <person name="Fulton L."/>
            <person name="Fulton R."/>
            <person name="Godfrey J."/>
            <person name="Minx P."/>
            <person name="Mitreva M."/>
            <person name="Roeseler W."/>
            <person name="Tian H."/>
            <person name="Witte H."/>
            <person name="Yang S.P."/>
            <person name="Wilson R.K."/>
            <person name="Sommer R.J."/>
        </authorList>
    </citation>
    <scope>NUCLEOTIDE SEQUENCE [LARGE SCALE GENOMIC DNA]</scope>
    <source>
        <strain evidence="2">PS312</strain>
    </source>
</reference>
<dbReference type="EnsemblMetazoa" id="PPA38859.1">
    <property type="protein sequence ID" value="PPA38859.1"/>
    <property type="gene ID" value="WBGene00277228"/>
</dbReference>
<dbReference type="Pfam" id="PF13519">
    <property type="entry name" value="VWA_2"/>
    <property type="match status" value="1"/>
</dbReference>
<dbReference type="CDD" id="cd00037">
    <property type="entry name" value="CLECT"/>
    <property type="match status" value="1"/>
</dbReference>
<dbReference type="PANTHER" id="PTHR31024">
    <property type="entry name" value="C-TYPE LECTIN"/>
    <property type="match status" value="1"/>
</dbReference>
<protein>
    <submittedName>
        <fullName evidence="1">C-type lectin</fullName>
    </submittedName>
</protein>
<keyword evidence="2" id="KW-1185">Reference proteome</keyword>
<dbReference type="OrthoDB" id="7357196at2759"/>
<reference evidence="1" key="2">
    <citation type="submission" date="2022-06" db="UniProtKB">
        <authorList>
            <consortium name="EnsemblMetazoa"/>
        </authorList>
    </citation>
    <scope>IDENTIFICATION</scope>
    <source>
        <strain evidence="1">PS312</strain>
    </source>
</reference>
<dbReference type="InterPro" id="IPR001304">
    <property type="entry name" value="C-type_lectin-like"/>
</dbReference>
<dbReference type="AlphaFoldDB" id="A0A2A6CYT3"/>
<accession>A0A8R1YUM1</accession>
<dbReference type="Gene3D" id="3.10.100.10">
    <property type="entry name" value="Mannose-Binding Protein A, subunit A"/>
    <property type="match status" value="1"/>
</dbReference>
<dbReference type="Gene3D" id="3.40.50.410">
    <property type="entry name" value="von Willebrand factor, type A domain"/>
    <property type="match status" value="1"/>
</dbReference>
<dbReference type="SMART" id="SM00327">
    <property type="entry name" value="VWA"/>
    <property type="match status" value="1"/>
</dbReference>
<dbReference type="PROSITE" id="PS50234">
    <property type="entry name" value="VWFA"/>
    <property type="match status" value="1"/>
</dbReference>
<dbReference type="InterPro" id="IPR016186">
    <property type="entry name" value="C-type_lectin-like/link_sf"/>
</dbReference>
<gene>
    <name evidence="1" type="primary">WBGene00277228</name>
</gene>
<dbReference type="InterPro" id="IPR036465">
    <property type="entry name" value="vWFA_dom_sf"/>
</dbReference>
<dbReference type="SUPFAM" id="SSF56436">
    <property type="entry name" value="C-type lectin-like"/>
    <property type="match status" value="1"/>
</dbReference>
<dbReference type="Pfam" id="PF00059">
    <property type="entry name" value="Lectin_C"/>
    <property type="match status" value="1"/>
</dbReference>
<name>A0A2A6CYT3_PRIPA</name>
<dbReference type="SUPFAM" id="SSF53300">
    <property type="entry name" value="vWA-like"/>
    <property type="match status" value="1"/>
</dbReference>
<evidence type="ECO:0000313" key="2">
    <source>
        <dbReference type="Proteomes" id="UP000005239"/>
    </source>
</evidence>
<dbReference type="PANTHER" id="PTHR31024:SF3">
    <property type="entry name" value="C-TYPE LECTIN-RELATED"/>
    <property type="match status" value="1"/>
</dbReference>